<evidence type="ECO:0000313" key="2">
    <source>
        <dbReference type="Proteomes" id="UP000272155"/>
    </source>
</evidence>
<proteinExistence type="predicted"/>
<dbReference type="EMBL" id="KC131130">
    <property type="protein sequence ID" value="AGB07172.1"/>
    <property type="molecule type" value="Genomic_DNA"/>
</dbReference>
<name>V9LZ81_9CAUD</name>
<evidence type="ECO:0000313" key="1">
    <source>
        <dbReference type="EMBL" id="AGB07172.1"/>
    </source>
</evidence>
<protein>
    <submittedName>
        <fullName evidence="1">Uncharacterized protein</fullName>
    </submittedName>
</protein>
<dbReference type="InterPro" id="IPR044925">
    <property type="entry name" value="His-Me_finger_sf"/>
</dbReference>
<dbReference type="RefSeq" id="YP_009626034.1">
    <property type="nucleotide sequence ID" value="NC_042136.1"/>
</dbReference>
<dbReference type="Proteomes" id="UP000272155">
    <property type="component" value="Segment"/>
</dbReference>
<dbReference type="GeneID" id="40102934"/>
<dbReference type="KEGG" id="vg:40102934"/>
<sequence length="156" mass="17992">MLVEAFLNSHLLPVDVLNENAYEMFSKCLPAYRSQILYDHLGEALIDDPDYELWTKHYQWDEVFFEIPGLYVSSLGNVYDSLRGQFIDTVVNPDTGSVECPYHVGDVQGILKVDRAVASMFVPSFLPYPLTKMYPVHKDYDLTNVRHNNLEWNLKG</sequence>
<keyword evidence="2" id="KW-1185">Reference proteome</keyword>
<organism evidence="1 2">
    <name type="scientific">Vibrio phage VP4B</name>
    <dbReference type="NCBI Taxonomy" id="1262540"/>
    <lineage>
        <taxon>Viruses</taxon>
        <taxon>Duplodnaviria</taxon>
        <taxon>Heunggongvirae</taxon>
        <taxon>Uroviricota</taxon>
        <taxon>Caudoviricetes</taxon>
        <taxon>Chimalliviridae</taxon>
        <taxon>Gorgonvirinae</taxon>
        <taxon>Tidunavirus</taxon>
        <taxon>Tidunavirus VP4B</taxon>
    </lineage>
</organism>
<reference evidence="1 2" key="1">
    <citation type="submission" date="2012-11" db="EMBL/GenBank/DDBJ databases">
        <title>Complete genome sequence of a novel phiKZ-like Vibrio phage.</title>
        <authorList>
            <person name="Luo Z."/>
            <person name="Yu Y."/>
        </authorList>
    </citation>
    <scope>NUCLEOTIDE SEQUENCE [LARGE SCALE GENOMIC DNA]</scope>
</reference>
<dbReference type="Gene3D" id="3.90.75.20">
    <property type="match status" value="1"/>
</dbReference>
<dbReference type="OrthoDB" id="32551at10239"/>
<dbReference type="SUPFAM" id="SSF54060">
    <property type="entry name" value="His-Me finger endonucleases"/>
    <property type="match status" value="1"/>
</dbReference>
<accession>V9LZ81</accession>